<name>A0A8D5JQ51_9PROT</name>
<dbReference type="Proteomes" id="UP000826722">
    <property type="component" value="Chromosome"/>
</dbReference>
<dbReference type="AlphaFoldDB" id="A0A8D5JQ51"/>
<reference evidence="1" key="1">
    <citation type="journal article" date="2021" name="Arch. Microbiol.">
        <title>Methyloradius palustris gen. nov., sp. nov., a methanol-oxidizing bacterium isolated from snow.</title>
        <authorList>
            <person name="Miyadera T."/>
            <person name="Kojima H."/>
            <person name="Fukui M."/>
        </authorList>
    </citation>
    <scope>NUCLEOTIDE SEQUENCE</scope>
    <source>
        <strain evidence="1">Zm11</strain>
    </source>
</reference>
<gene>
    <name evidence="1" type="ORF">ZMTM_04200</name>
</gene>
<proteinExistence type="predicted"/>
<accession>A0A8D5JQ51</accession>
<protein>
    <submittedName>
        <fullName evidence="1">Uncharacterized protein</fullName>
    </submittedName>
</protein>
<dbReference type="KEGG" id="mpau:ZMTM_04200"/>
<sequence length="75" mass="8771">MKRFNLAKEYAWLKAAAPLALATKPDLCVTKFRFHNKRWMSKTHPALYFLMSPDSHNLKYSVTVLSSKIRKFLIV</sequence>
<evidence type="ECO:0000313" key="1">
    <source>
        <dbReference type="EMBL" id="BCM24161.1"/>
    </source>
</evidence>
<organism evidence="1 2">
    <name type="scientific">Methyloradius palustris</name>
    <dbReference type="NCBI Taxonomy" id="2778876"/>
    <lineage>
        <taxon>Bacteria</taxon>
        <taxon>Pseudomonadati</taxon>
        <taxon>Pseudomonadota</taxon>
        <taxon>Betaproteobacteria</taxon>
        <taxon>Nitrosomonadales</taxon>
        <taxon>Methylophilaceae</taxon>
        <taxon>Methyloradius</taxon>
    </lineage>
</organism>
<evidence type="ECO:0000313" key="2">
    <source>
        <dbReference type="Proteomes" id="UP000826722"/>
    </source>
</evidence>
<dbReference type="EMBL" id="AP024110">
    <property type="protein sequence ID" value="BCM24161.1"/>
    <property type="molecule type" value="Genomic_DNA"/>
</dbReference>
<keyword evidence="2" id="KW-1185">Reference proteome</keyword>